<dbReference type="SUPFAM" id="SSF50249">
    <property type="entry name" value="Nucleic acid-binding proteins"/>
    <property type="match status" value="1"/>
</dbReference>
<dbReference type="AlphaFoldDB" id="A0A369ATV1"/>
<accession>A0A369ATV1</accession>
<dbReference type="EMBL" id="QPJU01000001">
    <property type="protein sequence ID" value="RCX11686.1"/>
    <property type="molecule type" value="Genomic_DNA"/>
</dbReference>
<protein>
    <submittedName>
        <fullName evidence="2">Exoribonuclease-2</fullName>
    </submittedName>
</protein>
<dbReference type="PANTHER" id="PTHR23355">
    <property type="entry name" value="RIBONUCLEASE"/>
    <property type="match status" value="1"/>
</dbReference>
<feature type="domain" description="RNB" evidence="1">
    <location>
        <begin position="73"/>
        <end position="406"/>
    </location>
</feature>
<dbReference type="InterPro" id="IPR040596">
    <property type="entry name" value="RNase_II_C_S1"/>
</dbReference>
<evidence type="ECO:0000313" key="2">
    <source>
        <dbReference type="EMBL" id="RCX11686.1"/>
    </source>
</evidence>
<dbReference type="PANTHER" id="PTHR23355:SF9">
    <property type="entry name" value="DIS3-LIKE EXONUCLEASE 2"/>
    <property type="match status" value="1"/>
</dbReference>
<comment type="caution">
    <text evidence="2">The sequence shown here is derived from an EMBL/GenBank/DDBJ whole genome shotgun (WGS) entry which is preliminary data.</text>
</comment>
<dbReference type="GO" id="GO:0006402">
    <property type="term" value="P:mRNA catabolic process"/>
    <property type="evidence" value="ECO:0007669"/>
    <property type="project" value="TreeGrafter"/>
</dbReference>
<keyword evidence="3" id="KW-1185">Reference proteome</keyword>
<dbReference type="InterPro" id="IPR001900">
    <property type="entry name" value="RNase_II/R"/>
</dbReference>
<dbReference type="InterPro" id="IPR050180">
    <property type="entry name" value="RNR_Ribonuclease"/>
</dbReference>
<dbReference type="Pfam" id="PF18614">
    <property type="entry name" value="RNase_II_C_S1"/>
    <property type="match status" value="1"/>
</dbReference>
<gene>
    <name evidence="2" type="ORF">DFR45_101214</name>
</gene>
<dbReference type="GO" id="GO:0003723">
    <property type="term" value="F:RNA binding"/>
    <property type="evidence" value="ECO:0007669"/>
    <property type="project" value="InterPro"/>
</dbReference>
<reference evidence="2 3" key="1">
    <citation type="submission" date="2018-07" db="EMBL/GenBank/DDBJ databases">
        <title>Genomic Encyclopedia of Type Strains, Phase IV (KMG-IV): sequencing the most valuable type-strain genomes for metagenomic binning, comparative biology and taxonomic classification.</title>
        <authorList>
            <person name="Goeker M."/>
        </authorList>
    </citation>
    <scope>NUCLEOTIDE SEQUENCE [LARGE SCALE GENOMIC DNA]</scope>
    <source>
        <strain evidence="2 3">DSM 100911</strain>
    </source>
</reference>
<sequence>MLRQGDEIFTHEVGMDTKAHTSPNHQTHYTRADLVRIAMAVMRERGLEPEFPPAALHQLESIRGPGRDDDPHIRDLTALPWCSIDNDDSRDLDQLTACGELGRGAVKIFVAVADVDALVKKNSPLDVHARTNTTSVYTSARVFPMLPERLSTDLTSLNPHQTRLAIVTEMVVDPSGVVTHSTVHRARVRNQAQLAYDSVSAWLEGHAPLPEAARVVPGMDAQLRIQDAVAQRLRSRRQAQGALDFETFQPRAIFEGDRVVDIRQQPRNRARQLIEEFMIATNGCTARFLQRNGVASLRRVVRTPERWPRIVEVAAEYGTRLPKRPSSRALQKFLAQQCKADPLRFPDLSLVIVKLMGSGEYVVEDPHGEPIGHFGLAVQDYTHSTAPNRRYPDLLTLRMVKALLMARHPPYGRAELHLLAAHCTRQEDAARKVERSVRKSEAALYLQDKLGEVFDALVTGRKPGATWVRVLTPPIEGLLVAGNPGLEVGHKIRVKLVSTNVERGFIDFAQVP</sequence>
<name>A0A369ATV1_9BURK</name>
<organism evidence="2 3">
    <name type="scientific">Extensimonas vulgaris</name>
    <dbReference type="NCBI Taxonomy" id="1031594"/>
    <lineage>
        <taxon>Bacteria</taxon>
        <taxon>Pseudomonadati</taxon>
        <taxon>Pseudomonadota</taxon>
        <taxon>Betaproteobacteria</taxon>
        <taxon>Burkholderiales</taxon>
        <taxon>Comamonadaceae</taxon>
        <taxon>Extensimonas</taxon>
    </lineage>
</organism>
<dbReference type="Pfam" id="PF00773">
    <property type="entry name" value="RNB"/>
    <property type="match status" value="1"/>
</dbReference>
<dbReference type="GO" id="GO:0004540">
    <property type="term" value="F:RNA nuclease activity"/>
    <property type="evidence" value="ECO:0007669"/>
    <property type="project" value="InterPro"/>
</dbReference>
<dbReference type="GO" id="GO:0005829">
    <property type="term" value="C:cytosol"/>
    <property type="evidence" value="ECO:0007669"/>
    <property type="project" value="TreeGrafter"/>
</dbReference>
<evidence type="ECO:0000313" key="3">
    <source>
        <dbReference type="Proteomes" id="UP000252174"/>
    </source>
</evidence>
<evidence type="ECO:0000259" key="1">
    <source>
        <dbReference type="SMART" id="SM00955"/>
    </source>
</evidence>
<dbReference type="InterPro" id="IPR012340">
    <property type="entry name" value="NA-bd_OB-fold"/>
</dbReference>
<dbReference type="SMART" id="SM00955">
    <property type="entry name" value="RNB"/>
    <property type="match status" value="1"/>
</dbReference>
<proteinExistence type="predicted"/>
<dbReference type="Proteomes" id="UP000252174">
    <property type="component" value="Unassembled WGS sequence"/>
</dbReference>